<evidence type="ECO:0000313" key="2">
    <source>
        <dbReference type="Proteomes" id="UP000037035"/>
    </source>
</evidence>
<protein>
    <submittedName>
        <fullName evidence="1">Uncharacterized protein</fullName>
    </submittedName>
</protein>
<organism evidence="1 2">
    <name type="scientific">Puccinia sorghi</name>
    <dbReference type="NCBI Taxonomy" id="27349"/>
    <lineage>
        <taxon>Eukaryota</taxon>
        <taxon>Fungi</taxon>
        <taxon>Dikarya</taxon>
        <taxon>Basidiomycota</taxon>
        <taxon>Pucciniomycotina</taxon>
        <taxon>Pucciniomycetes</taxon>
        <taxon>Pucciniales</taxon>
        <taxon>Pucciniaceae</taxon>
        <taxon>Puccinia</taxon>
    </lineage>
</organism>
<evidence type="ECO:0000313" key="1">
    <source>
        <dbReference type="EMBL" id="KNZ47400.1"/>
    </source>
</evidence>
<dbReference type="VEuPathDB" id="FungiDB:VP01_6423g1"/>
<comment type="caution">
    <text evidence="1">The sequence shown here is derived from an EMBL/GenBank/DDBJ whole genome shotgun (WGS) entry which is preliminary data.</text>
</comment>
<reference evidence="1 2" key="1">
    <citation type="submission" date="2015-08" db="EMBL/GenBank/DDBJ databases">
        <title>Next Generation Sequencing and Analysis of the Genome of Puccinia sorghi L Schw, the Causal Agent of Maize Common Rust.</title>
        <authorList>
            <person name="Rochi L."/>
            <person name="Burguener G."/>
            <person name="Darino M."/>
            <person name="Turjanski A."/>
            <person name="Kreff E."/>
            <person name="Dieguez M.J."/>
            <person name="Sacco F."/>
        </authorList>
    </citation>
    <scope>NUCLEOTIDE SEQUENCE [LARGE SCALE GENOMIC DNA]</scope>
    <source>
        <strain evidence="1 2">RO10H11247</strain>
    </source>
</reference>
<name>A0A0L6UHY1_9BASI</name>
<accession>A0A0L6UHY1</accession>
<keyword evidence="2" id="KW-1185">Reference proteome</keyword>
<dbReference type="Proteomes" id="UP000037035">
    <property type="component" value="Unassembled WGS sequence"/>
</dbReference>
<dbReference type="AlphaFoldDB" id="A0A0L6UHY1"/>
<feature type="non-terminal residue" evidence="1">
    <location>
        <position position="1"/>
    </location>
</feature>
<gene>
    <name evidence="1" type="ORF">VP01_6423g1</name>
</gene>
<dbReference type="EMBL" id="LAVV01011745">
    <property type="protein sequence ID" value="KNZ47400.1"/>
    <property type="molecule type" value="Genomic_DNA"/>
</dbReference>
<proteinExistence type="predicted"/>
<sequence>KTTLSLSDLSRLLLIAKPEIKTLSIAGGLLAISSSVTLSLPFLWGRLINGLPHWCAFSAYPIDPDDIIPEKLIRVITRWFNGKRVAVMKEKTVDDLAKQKLSQKKGCWRSKLSSFNIPAIHTGDKWFNLLSKICSLDPIARNQSEESPGGKQGRLKLRWRSATFTSLCELADNTSIQRICQELG</sequence>